<keyword evidence="5" id="KW-1185">Reference proteome</keyword>
<proteinExistence type="predicted"/>
<dbReference type="Proteomes" id="UP001302745">
    <property type="component" value="Unassembled WGS sequence"/>
</dbReference>
<sequence length="591" mass="67306">MAALAPPVGELEDLQKKSNFKFEEYRTTGNQPNYNVPQYQAFPFPKPGAYPGLSRPLNPAAVLPPYPGPPPTARELRDRRKPVLKARKRVARKLEARHMRFARELGFGGNGVAALFYTSNISPPYNRKDYVVKCNHTEGRDSRHAFALERSTTGMFHDAMHMVQLEGIPTVKPRPRQSRRKRGLAPPDDDDDDEAGQWTPDRADISDVMFLEYCHRGSLHKALCKVVKDNEVFPNRALWMIKSCMAMAYPPLYNAAHYSGRQRPYRERFRADKVKNKFLHFDIEPKNILVCDPESEGQDLESDTGHPFIPRLKLSDLGLAHHLQEHHFRNPEFMLKLRDLAKDCFFAPEQFTEEWDFLPRRTGPWGVPPLPKVAGNFGWRTNLFQVGLVMACLIARAYPPVPPYAQRIRIPPFRQSDLDDDDDVPPKKKDTKKKDNNNKDNSAAAPAAPATPVAPAAPKKPDPPKQQPRPAQGDAAGPVTPPDNDAALNGPEVKPNWPRVWSYGGYLLNETWPAAARVDRPLRLLVAQCLCDDPYWRPRMKRLDWLVRHGMWRQGWRDEGYEDDYGDSSSDDDNAQVNNNAGDDDDTMRDW</sequence>
<feature type="region of interest" description="Disordered" evidence="2">
    <location>
        <begin position="558"/>
        <end position="591"/>
    </location>
</feature>
<protein>
    <recommendedName>
        <fullName evidence="3">Protein kinase domain-containing protein</fullName>
    </recommendedName>
</protein>
<feature type="region of interest" description="Disordered" evidence="2">
    <location>
        <begin position="410"/>
        <end position="494"/>
    </location>
</feature>
<evidence type="ECO:0000256" key="1">
    <source>
        <dbReference type="PROSITE-ProRule" id="PRU10141"/>
    </source>
</evidence>
<dbReference type="AlphaFoldDB" id="A0AAN6ZSA7"/>
<dbReference type="SUPFAM" id="SSF56112">
    <property type="entry name" value="Protein kinase-like (PK-like)"/>
    <property type="match status" value="1"/>
</dbReference>
<gene>
    <name evidence="4" type="ORF">C8A00DRAFT_39054</name>
</gene>
<evidence type="ECO:0000256" key="2">
    <source>
        <dbReference type="SAM" id="MobiDB-lite"/>
    </source>
</evidence>
<organism evidence="4 5">
    <name type="scientific">Chaetomidium leptoderma</name>
    <dbReference type="NCBI Taxonomy" id="669021"/>
    <lineage>
        <taxon>Eukaryota</taxon>
        <taxon>Fungi</taxon>
        <taxon>Dikarya</taxon>
        <taxon>Ascomycota</taxon>
        <taxon>Pezizomycotina</taxon>
        <taxon>Sordariomycetes</taxon>
        <taxon>Sordariomycetidae</taxon>
        <taxon>Sordariales</taxon>
        <taxon>Chaetomiaceae</taxon>
        <taxon>Chaetomidium</taxon>
    </lineage>
</organism>
<dbReference type="InterPro" id="IPR011009">
    <property type="entry name" value="Kinase-like_dom_sf"/>
</dbReference>
<dbReference type="Gene3D" id="1.10.510.10">
    <property type="entry name" value="Transferase(Phosphotransferase) domain 1"/>
    <property type="match status" value="1"/>
</dbReference>
<feature type="compositionally biased region" description="Acidic residues" evidence="2">
    <location>
        <begin position="582"/>
        <end position="591"/>
    </location>
</feature>
<name>A0AAN6ZSA7_9PEZI</name>
<evidence type="ECO:0000313" key="5">
    <source>
        <dbReference type="Proteomes" id="UP001302745"/>
    </source>
</evidence>
<dbReference type="GO" id="GO:0005524">
    <property type="term" value="F:ATP binding"/>
    <property type="evidence" value="ECO:0007669"/>
    <property type="project" value="UniProtKB-UniRule"/>
</dbReference>
<feature type="non-terminal residue" evidence="4">
    <location>
        <position position="591"/>
    </location>
</feature>
<feature type="region of interest" description="Disordered" evidence="2">
    <location>
        <begin position="166"/>
        <end position="200"/>
    </location>
</feature>
<feature type="compositionally biased region" description="Basic residues" evidence="2">
    <location>
        <begin position="173"/>
        <end position="183"/>
    </location>
</feature>
<dbReference type="PROSITE" id="PS00107">
    <property type="entry name" value="PROTEIN_KINASE_ATP"/>
    <property type="match status" value="1"/>
</dbReference>
<dbReference type="EMBL" id="MU857436">
    <property type="protein sequence ID" value="KAK4148388.1"/>
    <property type="molecule type" value="Genomic_DNA"/>
</dbReference>
<evidence type="ECO:0000259" key="3">
    <source>
        <dbReference type="PROSITE" id="PS50011"/>
    </source>
</evidence>
<comment type="caution">
    <text evidence="4">The sequence shown here is derived from an EMBL/GenBank/DDBJ whole genome shotgun (WGS) entry which is preliminary data.</text>
</comment>
<feature type="binding site" evidence="1">
    <location>
        <position position="133"/>
    </location>
    <ligand>
        <name>ATP</name>
        <dbReference type="ChEBI" id="CHEBI:30616"/>
    </ligand>
</feature>
<feature type="compositionally biased region" description="Basic and acidic residues" evidence="2">
    <location>
        <begin position="424"/>
        <end position="438"/>
    </location>
</feature>
<feature type="compositionally biased region" description="Low complexity" evidence="2">
    <location>
        <begin position="439"/>
        <end position="457"/>
    </location>
</feature>
<reference evidence="4" key="1">
    <citation type="journal article" date="2023" name="Mol. Phylogenet. Evol.">
        <title>Genome-scale phylogeny and comparative genomics of the fungal order Sordariales.</title>
        <authorList>
            <person name="Hensen N."/>
            <person name="Bonometti L."/>
            <person name="Westerberg I."/>
            <person name="Brannstrom I.O."/>
            <person name="Guillou S."/>
            <person name="Cros-Aarteil S."/>
            <person name="Calhoun S."/>
            <person name="Haridas S."/>
            <person name="Kuo A."/>
            <person name="Mondo S."/>
            <person name="Pangilinan J."/>
            <person name="Riley R."/>
            <person name="LaButti K."/>
            <person name="Andreopoulos B."/>
            <person name="Lipzen A."/>
            <person name="Chen C."/>
            <person name="Yan M."/>
            <person name="Daum C."/>
            <person name="Ng V."/>
            <person name="Clum A."/>
            <person name="Steindorff A."/>
            <person name="Ohm R.A."/>
            <person name="Martin F."/>
            <person name="Silar P."/>
            <person name="Natvig D.O."/>
            <person name="Lalanne C."/>
            <person name="Gautier V."/>
            <person name="Ament-Velasquez S.L."/>
            <person name="Kruys A."/>
            <person name="Hutchinson M.I."/>
            <person name="Powell A.J."/>
            <person name="Barry K."/>
            <person name="Miller A.N."/>
            <person name="Grigoriev I.V."/>
            <person name="Debuchy R."/>
            <person name="Gladieux P."/>
            <person name="Hiltunen Thoren M."/>
            <person name="Johannesson H."/>
        </authorList>
    </citation>
    <scope>NUCLEOTIDE SEQUENCE</scope>
    <source>
        <strain evidence="4">CBS 538.74</strain>
    </source>
</reference>
<accession>A0AAN6ZSA7</accession>
<evidence type="ECO:0000313" key="4">
    <source>
        <dbReference type="EMBL" id="KAK4148388.1"/>
    </source>
</evidence>
<dbReference type="GO" id="GO:0004672">
    <property type="term" value="F:protein kinase activity"/>
    <property type="evidence" value="ECO:0007669"/>
    <property type="project" value="InterPro"/>
</dbReference>
<reference evidence="4" key="2">
    <citation type="submission" date="2023-05" db="EMBL/GenBank/DDBJ databases">
        <authorList>
            <consortium name="Lawrence Berkeley National Laboratory"/>
            <person name="Steindorff A."/>
            <person name="Hensen N."/>
            <person name="Bonometti L."/>
            <person name="Westerberg I."/>
            <person name="Brannstrom I.O."/>
            <person name="Guillou S."/>
            <person name="Cros-Aarteil S."/>
            <person name="Calhoun S."/>
            <person name="Haridas S."/>
            <person name="Kuo A."/>
            <person name="Mondo S."/>
            <person name="Pangilinan J."/>
            <person name="Riley R."/>
            <person name="Labutti K."/>
            <person name="Andreopoulos B."/>
            <person name="Lipzen A."/>
            <person name="Chen C."/>
            <person name="Yanf M."/>
            <person name="Daum C."/>
            <person name="Ng V."/>
            <person name="Clum A."/>
            <person name="Ohm R."/>
            <person name="Martin F."/>
            <person name="Silar P."/>
            <person name="Natvig D."/>
            <person name="Lalanne C."/>
            <person name="Gautier V."/>
            <person name="Ament-Velasquez S.L."/>
            <person name="Kruys A."/>
            <person name="Hutchinson M.I."/>
            <person name="Powell A.J."/>
            <person name="Barry K."/>
            <person name="Miller A.N."/>
            <person name="Grigoriev I.V."/>
            <person name="Debuchy R."/>
            <person name="Gladieux P."/>
            <person name="Thoren M.H."/>
            <person name="Johannesson H."/>
        </authorList>
    </citation>
    <scope>NUCLEOTIDE SEQUENCE</scope>
    <source>
        <strain evidence="4">CBS 538.74</strain>
    </source>
</reference>
<dbReference type="InterPro" id="IPR017441">
    <property type="entry name" value="Protein_kinase_ATP_BS"/>
</dbReference>
<feature type="compositionally biased region" description="Acidic residues" evidence="2">
    <location>
        <begin position="560"/>
        <end position="574"/>
    </location>
</feature>
<dbReference type="PROSITE" id="PS50011">
    <property type="entry name" value="PROTEIN_KINASE_DOM"/>
    <property type="match status" value="1"/>
</dbReference>
<dbReference type="InterPro" id="IPR000719">
    <property type="entry name" value="Prot_kinase_dom"/>
</dbReference>
<keyword evidence="1" id="KW-0067">ATP-binding</keyword>
<keyword evidence="1" id="KW-0547">Nucleotide-binding</keyword>
<feature type="domain" description="Protein kinase" evidence="3">
    <location>
        <begin position="99"/>
        <end position="552"/>
    </location>
</feature>